<proteinExistence type="predicted"/>
<name>A0ABN9RWQ1_9DINO</name>
<evidence type="ECO:0000256" key="1">
    <source>
        <dbReference type="SAM" id="MobiDB-lite"/>
    </source>
</evidence>
<feature type="region of interest" description="Disordered" evidence="1">
    <location>
        <begin position="1"/>
        <end position="108"/>
    </location>
</feature>
<keyword evidence="3" id="KW-1185">Reference proteome</keyword>
<evidence type="ECO:0000313" key="3">
    <source>
        <dbReference type="Proteomes" id="UP001189429"/>
    </source>
</evidence>
<feature type="compositionally biased region" description="Low complexity" evidence="1">
    <location>
        <begin position="1"/>
        <end position="10"/>
    </location>
</feature>
<dbReference type="EMBL" id="CAUYUJ010008381">
    <property type="protein sequence ID" value="CAK0823788.1"/>
    <property type="molecule type" value="Genomic_DNA"/>
</dbReference>
<evidence type="ECO:0000313" key="2">
    <source>
        <dbReference type="EMBL" id="CAK0823788.1"/>
    </source>
</evidence>
<sequence>QDAVSARAPARPSPPSRSRRQRWWCSTAGASDGLGPGPAGHAGQDAARARPPARPPPPPLRRNALFGAPDRVGQGPRGDAGRDAAPAGPPARPSAQPPACDAGGRPRE</sequence>
<feature type="non-terminal residue" evidence="2">
    <location>
        <position position="108"/>
    </location>
</feature>
<feature type="non-terminal residue" evidence="2">
    <location>
        <position position="1"/>
    </location>
</feature>
<dbReference type="Proteomes" id="UP001189429">
    <property type="component" value="Unassembled WGS sequence"/>
</dbReference>
<organism evidence="2 3">
    <name type="scientific">Prorocentrum cordatum</name>
    <dbReference type="NCBI Taxonomy" id="2364126"/>
    <lineage>
        <taxon>Eukaryota</taxon>
        <taxon>Sar</taxon>
        <taxon>Alveolata</taxon>
        <taxon>Dinophyceae</taxon>
        <taxon>Prorocentrales</taxon>
        <taxon>Prorocentraceae</taxon>
        <taxon>Prorocentrum</taxon>
    </lineage>
</organism>
<protein>
    <submittedName>
        <fullName evidence="2">Uncharacterized protein</fullName>
    </submittedName>
</protein>
<accession>A0ABN9RWQ1</accession>
<comment type="caution">
    <text evidence="2">The sequence shown here is derived from an EMBL/GenBank/DDBJ whole genome shotgun (WGS) entry which is preliminary data.</text>
</comment>
<gene>
    <name evidence="2" type="ORF">PCOR1329_LOCUS24370</name>
</gene>
<reference evidence="2" key="1">
    <citation type="submission" date="2023-10" db="EMBL/GenBank/DDBJ databases">
        <authorList>
            <person name="Chen Y."/>
            <person name="Shah S."/>
            <person name="Dougan E. K."/>
            <person name="Thang M."/>
            <person name="Chan C."/>
        </authorList>
    </citation>
    <scope>NUCLEOTIDE SEQUENCE [LARGE SCALE GENOMIC DNA]</scope>
</reference>
<feature type="compositionally biased region" description="Pro residues" evidence="1">
    <location>
        <begin position="87"/>
        <end position="96"/>
    </location>
</feature>